<protein>
    <submittedName>
        <fullName evidence="2">Uncharacterized protein</fullName>
    </submittedName>
</protein>
<gene>
    <name evidence="2" type="ORF">BU16DRAFT_531124</name>
</gene>
<evidence type="ECO:0000313" key="2">
    <source>
        <dbReference type="EMBL" id="KAF2489593.1"/>
    </source>
</evidence>
<feature type="compositionally biased region" description="Gly residues" evidence="1">
    <location>
        <begin position="17"/>
        <end position="46"/>
    </location>
</feature>
<dbReference type="EMBL" id="MU004198">
    <property type="protein sequence ID" value="KAF2489593.1"/>
    <property type="molecule type" value="Genomic_DNA"/>
</dbReference>
<evidence type="ECO:0000313" key="3">
    <source>
        <dbReference type="Proteomes" id="UP000799750"/>
    </source>
</evidence>
<proteinExistence type="predicted"/>
<keyword evidence="3" id="KW-1185">Reference proteome</keyword>
<name>A0A6A6QD53_9PEZI</name>
<accession>A0A6A6QD53</accession>
<evidence type="ECO:0000256" key="1">
    <source>
        <dbReference type="SAM" id="MobiDB-lite"/>
    </source>
</evidence>
<organism evidence="2 3">
    <name type="scientific">Lophium mytilinum</name>
    <dbReference type="NCBI Taxonomy" id="390894"/>
    <lineage>
        <taxon>Eukaryota</taxon>
        <taxon>Fungi</taxon>
        <taxon>Dikarya</taxon>
        <taxon>Ascomycota</taxon>
        <taxon>Pezizomycotina</taxon>
        <taxon>Dothideomycetes</taxon>
        <taxon>Pleosporomycetidae</taxon>
        <taxon>Mytilinidiales</taxon>
        <taxon>Mytilinidiaceae</taxon>
        <taxon>Lophium</taxon>
    </lineage>
</organism>
<reference evidence="2" key="1">
    <citation type="journal article" date="2020" name="Stud. Mycol.">
        <title>101 Dothideomycetes genomes: a test case for predicting lifestyles and emergence of pathogens.</title>
        <authorList>
            <person name="Haridas S."/>
            <person name="Albert R."/>
            <person name="Binder M."/>
            <person name="Bloem J."/>
            <person name="Labutti K."/>
            <person name="Salamov A."/>
            <person name="Andreopoulos B."/>
            <person name="Baker S."/>
            <person name="Barry K."/>
            <person name="Bills G."/>
            <person name="Bluhm B."/>
            <person name="Cannon C."/>
            <person name="Castanera R."/>
            <person name="Culley D."/>
            <person name="Daum C."/>
            <person name="Ezra D."/>
            <person name="Gonzalez J."/>
            <person name="Henrissat B."/>
            <person name="Kuo A."/>
            <person name="Liang C."/>
            <person name="Lipzen A."/>
            <person name="Lutzoni F."/>
            <person name="Magnuson J."/>
            <person name="Mondo S."/>
            <person name="Nolan M."/>
            <person name="Ohm R."/>
            <person name="Pangilinan J."/>
            <person name="Park H.-J."/>
            <person name="Ramirez L."/>
            <person name="Alfaro M."/>
            <person name="Sun H."/>
            <person name="Tritt A."/>
            <person name="Yoshinaga Y."/>
            <person name="Zwiers L.-H."/>
            <person name="Turgeon B."/>
            <person name="Goodwin S."/>
            <person name="Spatafora J."/>
            <person name="Crous P."/>
            <person name="Grigoriev I."/>
        </authorList>
    </citation>
    <scope>NUCLEOTIDE SEQUENCE</scope>
    <source>
        <strain evidence="2">CBS 269.34</strain>
    </source>
</reference>
<dbReference type="AlphaFoldDB" id="A0A6A6QD53"/>
<dbReference type="Proteomes" id="UP000799750">
    <property type="component" value="Unassembled WGS sequence"/>
</dbReference>
<feature type="region of interest" description="Disordered" evidence="1">
    <location>
        <begin position="1"/>
        <end position="69"/>
    </location>
</feature>
<sequence length="78" mass="7720">MSNPFNFQPSADRGRGGRGGCGGRSGSGGFTAGHGGQGRGSRGGSSGVPTGLAAARPAPTCLTRGRSGYGFRDCRDKC</sequence>